<proteinExistence type="predicted"/>
<evidence type="ECO:0000313" key="1">
    <source>
        <dbReference type="EMBL" id="KAA6387005.1"/>
    </source>
</evidence>
<protein>
    <submittedName>
        <fullName evidence="1">Uncharacterized protein</fullName>
    </submittedName>
</protein>
<name>A0A5J4VWP5_9EUKA</name>
<accession>A0A5J4VWP5</accession>
<dbReference type="Proteomes" id="UP000324800">
    <property type="component" value="Unassembled WGS sequence"/>
</dbReference>
<reference evidence="1 2" key="1">
    <citation type="submission" date="2019-03" db="EMBL/GenBank/DDBJ databases">
        <title>Single cell metagenomics reveals metabolic interactions within the superorganism composed of flagellate Streblomastix strix and complex community of Bacteroidetes bacteria on its surface.</title>
        <authorList>
            <person name="Treitli S.C."/>
            <person name="Kolisko M."/>
            <person name="Husnik F."/>
            <person name="Keeling P."/>
            <person name="Hampl V."/>
        </authorList>
    </citation>
    <scope>NUCLEOTIDE SEQUENCE [LARGE SCALE GENOMIC DNA]</scope>
    <source>
        <strain evidence="1">ST1C</strain>
    </source>
</reference>
<comment type="caution">
    <text evidence="1">The sequence shown here is derived from an EMBL/GenBank/DDBJ whole genome shotgun (WGS) entry which is preliminary data.</text>
</comment>
<gene>
    <name evidence="1" type="ORF">EZS28_017468</name>
</gene>
<dbReference type="AlphaFoldDB" id="A0A5J4VWP5"/>
<dbReference type="EMBL" id="SNRW01004559">
    <property type="protein sequence ID" value="KAA6387005.1"/>
    <property type="molecule type" value="Genomic_DNA"/>
</dbReference>
<dbReference type="InterPro" id="IPR011989">
    <property type="entry name" value="ARM-like"/>
</dbReference>
<organism evidence="1 2">
    <name type="scientific">Streblomastix strix</name>
    <dbReference type="NCBI Taxonomy" id="222440"/>
    <lineage>
        <taxon>Eukaryota</taxon>
        <taxon>Metamonada</taxon>
        <taxon>Preaxostyla</taxon>
        <taxon>Oxymonadida</taxon>
        <taxon>Streblomastigidae</taxon>
        <taxon>Streblomastix</taxon>
    </lineage>
</organism>
<dbReference type="InterPro" id="IPR016024">
    <property type="entry name" value="ARM-type_fold"/>
</dbReference>
<dbReference type="SUPFAM" id="SSF48371">
    <property type="entry name" value="ARM repeat"/>
    <property type="match status" value="2"/>
</dbReference>
<sequence length="698" mass="79580">MKIIEILKLPLKGTKQQIESNQNSQESECVKMIDMFKDKKYAKYKMNAINHGIALELVTIYETRDLPLITTPLVEVYNVLLQTSSEVIIQVFNNKNPYPGLFRLIQHKDNQIVLLSLQSICSLLKGGLDTTEVNVQHPHYNIIDSSNGIKILHKLFKTAQSKELQEISAICIGYIYRSKEIQDKFIKKDIITFLKNTVYDLNEWTRVASIEAISLLAQNQVNLAEIISDEFFISIAQDLRKQLIGIETTKKQINQKQENECEILQTIITKNPLNDDIRLIMIKSGIAESLLYNFQIRDISKITLPFVQLFLILTDSQSNDVKQQILDKHPYAPLLRIINHNNSKIIEYSVISINNIISLGLTTSPIAEQHPDLVIIEDCKEVENLFNLTTQKDVIQSIKDIAAVCIGNLFRAKQIPTGIEVISILMSLLNNSDLQTRNSARNALNCLAQDKSNFAEIMKRIDLKSIVVELMKPLVGSEEQKKQIINEQEMQCSLIYIILNERKDEQLLITIIDSGIVALLLSIFETRNVSQITQPFTTAFRMLTQGSIEITNKLLNQDQFPSLLRLLNHNDVEVISDTMKILFNIIYAAIKQCQDRSTHPYFDTFAAKNGSLKFYSIFKRNDISKETKECSAFCIGFLHRNKEIANQLIRVDVISNLKTFTNDTNKQICDTSNDALFCLSLNLVNREEIVKGGFQIMG</sequence>
<evidence type="ECO:0000313" key="2">
    <source>
        <dbReference type="Proteomes" id="UP000324800"/>
    </source>
</evidence>
<dbReference type="Gene3D" id="1.25.10.10">
    <property type="entry name" value="Leucine-rich Repeat Variant"/>
    <property type="match status" value="3"/>
</dbReference>